<comment type="caution">
    <text evidence="1">The sequence shown here is derived from an EMBL/GenBank/DDBJ whole genome shotgun (WGS) entry which is preliminary data.</text>
</comment>
<gene>
    <name evidence="1" type="ORF">BVC80_215g9</name>
</gene>
<evidence type="ECO:0000313" key="2">
    <source>
        <dbReference type="Proteomes" id="UP000195402"/>
    </source>
</evidence>
<dbReference type="Proteomes" id="UP000195402">
    <property type="component" value="Unassembled WGS sequence"/>
</dbReference>
<dbReference type="AlphaFoldDB" id="A0A200QMA8"/>
<protein>
    <submittedName>
        <fullName evidence="1">Uncharacterized protein</fullName>
    </submittedName>
</protein>
<reference evidence="1 2" key="1">
    <citation type="journal article" date="2017" name="Mol. Plant">
        <title>The Genome of Medicinal Plant Macleaya cordata Provides New Insights into Benzylisoquinoline Alkaloids Metabolism.</title>
        <authorList>
            <person name="Liu X."/>
            <person name="Liu Y."/>
            <person name="Huang P."/>
            <person name="Ma Y."/>
            <person name="Qing Z."/>
            <person name="Tang Q."/>
            <person name="Cao H."/>
            <person name="Cheng P."/>
            <person name="Zheng Y."/>
            <person name="Yuan Z."/>
            <person name="Zhou Y."/>
            <person name="Liu J."/>
            <person name="Tang Z."/>
            <person name="Zhuo Y."/>
            <person name="Zhang Y."/>
            <person name="Yu L."/>
            <person name="Huang J."/>
            <person name="Yang P."/>
            <person name="Peng Q."/>
            <person name="Zhang J."/>
            <person name="Jiang W."/>
            <person name="Zhang Z."/>
            <person name="Lin K."/>
            <person name="Ro D.K."/>
            <person name="Chen X."/>
            <person name="Xiong X."/>
            <person name="Shang Y."/>
            <person name="Huang S."/>
            <person name="Zeng J."/>
        </authorList>
    </citation>
    <scope>NUCLEOTIDE SEQUENCE [LARGE SCALE GENOMIC DNA]</scope>
    <source>
        <strain evidence="2">cv. BLH2017</strain>
        <tissue evidence="1">Root</tissue>
    </source>
</reference>
<accession>A0A200QMA8</accession>
<name>A0A200QMA8_MACCD</name>
<dbReference type="EMBL" id="MVGT01001589">
    <property type="protein sequence ID" value="OVA11630.1"/>
    <property type="molecule type" value="Genomic_DNA"/>
</dbReference>
<proteinExistence type="predicted"/>
<keyword evidence="2" id="KW-1185">Reference proteome</keyword>
<evidence type="ECO:0000313" key="1">
    <source>
        <dbReference type="EMBL" id="OVA11630.1"/>
    </source>
</evidence>
<organism evidence="1 2">
    <name type="scientific">Macleaya cordata</name>
    <name type="common">Five-seeded plume-poppy</name>
    <name type="synonym">Bocconia cordata</name>
    <dbReference type="NCBI Taxonomy" id="56857"/>
    <lineage>
        <taxon>Eukaryota</taxon>
        <taxon>Viridiplantae</taxon>
        <taxon>Streptophyta</taxon>
        <taxon>Embryophyta</taxon>
        <taxon>Tracheophyta</taxon>
        <taxon>Spermatophyta</taxon>
        <taxon>Magnoliopsida</taxon>
        <taxon>Ranunculales</taxon>
        <taxon>Papaveraceae</taxon>
        <taxon>Papaveroideae</taxon>
        <taxon>Macleaya</taxon>
    </lineage>
</organism>
<dbReference type="InParanoid" id="A0A200QMA8"/>
<sequence>MQVEPLDLLPHLTSRRLVLHVRFDKKEKVVEINTRSWSCLPQEIPEKDSQQANDHNVQKGDTAAAFVTFTPQEFLHNMVCVLARLSWNHFLNLFALFGLHPGDYGMLVFLV</sequence>